<dbReference type="InterPro" id="IPR007213">
    <property type="entry name" value="Ppm1/Ppm2/Tcmp"/>
</dbReference>
<dbReference type="SUPFAM" id="SSF53335">
    <property type="entry name" value="S-adenosyl-L-methionine-dependent methyltransferases"/>
    <property type="match status" value="1"/>
</dbReference>
<keyword evidence="12" id="KW-1185">Reference proteome</keyword>
<dbReference type="Pfam" id="PF04072">
    <property type="entry name" value="LCM"/>
    <property type="match status" value="1"/>
</dbReference>
<dbReference type="Gene3D" id="3.40.50.150">
    <property type="entry name" value="Vaccinia Virus protein VP39"/>
    <property type="match status" value="1"/>
</dbReference>
<evidence type="ECO:0000256" key="6">
    <source>
        <dbReference type="ARBA" id="ARBA00022679"/>
    </source>
</evidence>
<evidence type="ECO:0000256" key="3">
    <source>
        <dbReference type="ARBA" id="ARBA00012834"/>
    </source>
</evidence>
<gene>
    <name evidence="11" type="ORF">MGYG_01605</name>
</gene>
<evidence type="ECO:0000256" key="2">
    <source>
        <dbReference type="ARBA" id="ARBA00010703"/>
    </source>
</evidence>
<evidence type="ECO:0000256" key="9">
    <source>
        <dbReference type="PIRSR" id="PIRSR016305-1"/>
    </source>
</evidence>
<dbReference type="PIRSF" id="PIRSF016305">
    <property type="entry name" value="LCM_mtfrase"/>
    <property type="match status" value="1"/>
</dbReference>
<dbReference type="GO" id="GO:0018423">
    <property type="term" value="F:protein C-terminal leucine carboxyl O-methyltransferase activity"/>
    <property type="evidence" value="ECO:0007669"/>
    <property type="project" value="UniProtKB-EC"/>
</dbReference>
<dbReference type="EC" id="2.1.1.233" evidence="3 8"/>
<dbReference type="EMBL" id="DS989822">
    <property type="protein sequence ID" value="EFQ98579.1"/>
    <property type="molecule type" value="Genomic_DNA"/>
</dbReference>
<dbReference type="GeneID" id="10032861"/>
<feature type="binding site" evidence="9">
    <location>
        <position position="91"/>
    </location>
    <ligand>
        <name>S-adenosyl-L-methionine</name>
        <dbReference type="ChEBI" id="CHEBI:59789"/>
    </ligand>
</feature>
<dbReference type="AlphaFoldDB" id="E5R1U5"/>
<evidence type="ECO:0000313" key="11">
    <source>
        <dbReference type="EMBL" id="EFQ98579.1"/>
    </source>
</evidence>
<evidence type="ECO:0000256" key="7">
    <source>
        <dbReference type="ARBA" id="ARBA00022691"/>
    </source>
</evidence>
<evidence type="ECO:0000256" key="4">
    <source>
        <dbReference type="ARBA" id="ARBA00017497"/>
    </source>
</evidence>
<protein>
    <recommendedName>
        <fullName evidence="4 8">Leucine carboxyl methyltransferase 1</fullName>
        <ecNumber evidence="3 8">2.1.1.233</ecNumber>
    </recommendedName>
</protein>
<keyword evidence="5 8" id="KW-0489">Methyltransferase</keyword>
<dbReference type="VEuPathDB" id="FungiDB:MGYG_01605"/>
<dbReference type="InParanoid" id="E5R1U5"/>
<evidence type="ECO:0000256" key="1">
    <source>
        <dbReference type="ARBA" id="ARBA00000724"/>
    </source>
</evidence>
<comment type="similarity">
    <text evidence="2 8">Belongs to the methyltransferase superfamily. LCMT family.</text>
</comment>
<dbReference type="PANTHER" id="PTHR13600:SF21">
    <property type="entry name" value="LEUCINE CARBOXYL METHYLTRANSFERASE 1"/>
    <property type="match status" value="1"/>
</dbReference>
<dbReference type="InterPro" id="IPR029063">
    <property type="entry name" value="SAM-dependent_MTases_sf"/>
</dbReference>
<feature type="compositionally biased region" description="Basic and acidic residues" evidence="10">
    <location>
        <begin position="37"/>
        <end position="47"/>
    </location>
</feature>
<organism evidence="12">
    <name type="scientific">Arthroderma gypseum (strain ATCC MYA-4604 / CBS 118893)</name>
    <name type="common">Microsporum gypseum</name>
    <dbReference type="NCBI Taxonomy" id="535722"/>
    <lineage>
        <taxon>Eukaryota</taxon>
        <taxon>Fungi</taxon>
        <taxon>Dikarya</taxon>
        <taxon>Ascomycota</taxon>
        <taxon>Pezizomycotina</taxon>
        <taxon>Eurotiomycetes</taxon>
        <taxon>Eurotiomycetidae</taxon>
        <taxon>Onygenales</taxon>
        <taxon>Arthrodermataceae</taxon>
        <taxon>Nannizzia</taxon>
    </lineage>
</organism>
<feature type="binding site" evidence="9">
    <location>
        <begin position="194"/>
        <end position="195"/>
    </location>
    <ligand>
        <name>S-adenosyl-L-methionine</name>
        <dbReference type="ChEBI" id="CHEBI:59789"/>
    </ligand>
</feature>
<reference evidence="12" key="1">
    <citation type="journal article" date="2012" name="MBio">
        <title>Comparative genome analysis of Trichophyton rubrum and related dermatophytes reveals candidate genes involved in infection.</title>
        <authorList>
            <person name="Martinez D.A."/>
            <person name="Oliver B.G."/>
            <person name="Graeser Y."/>
            <person name="Goldberg J.M."/>
            <person name="Li W."/>
            <person name="Martinez-Rossi N.M."/>
            <person name="Monod M."/>
            <person name="Shelest E."/>
            <person name="Barton R.C."/>
            <person name="Birch E."/>
            <person name="Brakhage A.A."/>
            <person name="Chen Z."/>
            <person name="Gurr S.J."/>
            <person name="Heiman D."/>
            <person name="Heitman J."/>
            <person name="Kosti I."/>
            <person name="Rossi A."/>
            <person name="Saif S."/>
            <person name="Samalova M."/>
            <person name="Saunders C.W."/>
            <person name="Shea T."/>
            <person name="Summerbell R.C."/>
            <person name="Xu J."/>
            <person name="Young S."/>
            <person name="Zeng Q."/>
            <person name="Birren B.W."/>
            <person name="Cuomo C.A."/>
            <person name="White T.C."/>
        </authorList>
    </citation>
    <scope>NUCLEOTIDE SEQUENCE [LARGE SCALE GENOMIC DNA]</scope>
    <source>
        <strain evidence="12">ATCC MYA-4604 / CBS 118893</strain>
    </source>
</reference>
<evidence type="ECO:0000256" key="8">
    <source>
        <dbReference type="PIRNR" id="PIRNR016305"/>
    </source>
</evidence>
<feature type="region of interest" description="Disordered" evidence="10">
    <location>
        <begin position="1"/>
        <end position="47"/>
    </location>
</feature>
<dbReference type="Proteomes" id="UP000002669">
    <property type="component" value="Unassembled WGS sequence"/>
</dbReference>
<comment type="catalytic activity">
    <reaction evidence="1 8">
        <text>[phosphatase 2A protein]-C-terminal L-leucine + S-adenosyl-L-methionine = [phosphatase 2A protein]-C-terminal L-leucine methyl ester + S-adenosyl-L-homocysteine</text>
        <dbReference type="Rhea" id="RHEA:48544"/>
        <dbReference type="Rhea" id="RHEA-COMP:12134"/>
        <dbReference type="Rhea" id="RHEA-COMP:12135"/>
        <dbReference type="ChEBI" id="CHEBI:57856"/>
        <dbReference type="ChEBI" id="CHEBI:59789"/>
        <dbReference type="ChEBI" id="CHEBI:90516"/>
        <dbReference type="ChEBI" id="CHEBI:90517"/>
        <dbReference type="EC" id="2.1.1.233"/>
    </reaction>
</comment>
<accession>E5R1U5</accession>
<feature type="binding site" evidence="9">
    <location>
        <position position="224"/>
    </location>
    <ligand>
        <name>S-adenosyl-L-methionine</name>
        <dbReference type="ChEBI" id="CHEBI:59789"/>
    </ligand>
</feature>
<evidence type="ECO:0000256" key="5">
    <source>
        <dbReference type="ARBA" id="ARBA00022603"/>
    </source>
</evidence>
<comment type="function">
    <text evidence="8">Methylates the carboxyl group of the C-terminal leucine residue of protein phosphatase 2A catalytic subunits to form alpha-leucine ester residues.</text>
</comment>
<evidence type="ECO:0000313" key="12">
    <source>
        <dbReference type="Proteomes" id="UP000002669"/>
    </source>
</evidence>
<dbReference type="STRING" id="535722.E5R1U5"/>
<name>E5R1U5_ARTGP</name>
<keyword evidence="6 8" id="KW-0808">Transferase</keyword>
<dbReference type="PANTHER" id="PTHR13600">
    <property type="entry name" value="LEUCINE CARBOXYL METHYLTRANSFERASE"/>
    <property type="match status" value="1"/>
</dbReference>
<dbReference type="OrthoDB" id="203237at2759"/>
<dbReference type="eggNOG" id="KOG2918">
    <property type="taxonomic scope" value="Eukaryota"/>
</dbReference>
<sequence>MSAAHIPNLNTLRRGGGRGRGRGRAGYLGTAGAGDSSSRDKVVRQTDSDASVSRLSAVELGYLRDPFASILAPETAEIRRYPIINRGTYVRTTSIDALVARFLQTDGKRKEKKQIISLGAGSDTRVFRLLSENPALDLTYHELDFAENTAPKIAKILSSPPLLDALRITDREEVTTSPNGDEFHSKYYHLHPIDLRTLTASSNGPNRLKLRDIDPAAPTLLISECCLVYLSPADAANTVSYFTEHVFSCEGRPTTPLALIIYEPIRPDDPFGKTMVSNLAARGIQLQTLHRYATLEAQRERLQGHGFSSGQGAADIDFIWERWIGEDEKNRVAGVEMLDEVEEWQLLARHYCVAWGWRDGTPSAGEEETLPTGESFHGWREFPSQ</sequence>
<dbReference type="FunCoup" id="E5R1U5">
    <property type="interactions" value="545"/>
</dbReference>
<proteinExistence type="inferred from homology"/>
<dbReference type="RefSeq" id="XP_003177531.1">
    <property type="nucleotide sequence ID" value="XM_003177483.1"/>
</dbReference>
<keyword evidence="7 8" id="KW-0949">S-adenosyl-L-methionine</keyword>
<evidence type="ECO:0000256" key="10">
    <source>
        <dbReference type="SAM" id="MobiDB-lite"/>
    </source>
</evidence>
<dbReference type="GO" id="GO:0032259">
    <property type="term" value="P:methylation"/>
    <property type="evidence" value="ECO:0007669"/>
    <property type="project" value="UniProtKB-KW"/>
</dbReference>
<dbReference type="HOGENOM" id="CLU_031312_1_1_1"/>
<dbReference type="OMA" id="IIYEPIR"/>
<feature type="region of interest" description="Disordered" evidence="10">
    <location>
        <begin position="362"/>
        <end position="385"/>
    </location>
</feature>
<feature type="binding site" evidence="9">
    <location>
        <position position="119"/>
    </location>
    <ligand>
        <name>S-adenosyl-L-methionine</name>
        <dbReference type="ChEBI" id="CHEBI:59789"/>
    </ligand>
</feature>
<dbReference type="InterPro" id="IPR016651">
    <property type="entry name" value="LCMT1"/>
</dbReference>